<evidence type="ECO:0000259" key="4">
    <source>
        <dbReference type="SMART" id="SM00249"/>
    </source>
</evidence>
<keyword evidence="6" id="KW-1185">Reference proteome</keyword>
<evidence type="ECO:0000256" key="2">
    <source>
        <dbReference type="ARBA" id="ARBA00022771"/>
    </source>
</evidence>
<dbReference type="AlphaFoldDB" id="A0A8X6R2G1"/>
<feature type="domain" description="Zinc finger PHD-type" evidence="4">
    <location>
        <begin position="75"/>
        <end position="127"/>
    </location>
</feature>
<reference evidence="5" key="1">
    <citation type="submission" date="2020-08" db="EMBL/GenBank/DDBJ databases">
        <title>Multicomponent nature underlies the extraordinary mechanical properties of spider dragline silk.</title>
        <authorList>
            <person name="Kono N."/>
            <person name="Nakamura H."/>
            <person name="Mori M."/>
            <person name="Yoshida Y."/>
            <person name="Ohtoshi R."/>
            <person name="Malay A.D."/>
            <person name="Moran D.A.P."/>
            <person name="Tomita M."/>
            <person name="Numata K."/>
            <person name="Arakawa K."/>
        </authorList>
    </citation>
    <scope>NUCLEOTIDE SEQUENCE</scope>
</reference>
<dbReference type="SMART" id="SM00249">
    <property type="entry name" value="PHD"/>
    <property type="match status" value="2"/>
</dbReference>
<dbReference type="Proteomes" id="UP000887013">
    <property type="component" value="Unassembled WGS sequence"/>
</dbReference>
<dbReference type="EMBL" id="BMAW01038106">
    <property type="protein sequence ID" value="GFU51062.1"/>
    <property type="molecule type" value="Genomic_DNA"/>
</dbReference>
<dbReference type="Gene3D" id="3.30.40.10">
    <property type="entry name" value="Zinc/RING finger domain, C3HC4 (zinc finger)"/>
    <property type="match status" value="1"/>
</dbReference>
<dbReference type="InterPro" id="IPR001965">
    <property type="entry name" value="Znf_PHD"/>
</dbReference>
<organism evidence="5 6">
    <name type="scientific">Nephila pilipes</name>
    <name type="common">Giant wood spider</name>
    <name type="synonym">Nephila maculata</name>
    <dbReference type="NCBI Taxonomy" id="299642"/>
    <lineage>
        <taxon>Eukaryota</taxon>
        <taxon>Metazoa</taxon>
        <taxon>Ecdysozoa</taxon>
        <taxon>Arthropoda</taxon>
        <taxon>Chelicerata</taxon>
        <taxon>Arachnida</taxon>
        <taxon>Araneae</taxon>
        <taxon>Araneomorphae</taxon>
        <taxon>Entelegynae</taxon>
        <taxon>Araneoidea</taxon>
        <taxon>Nephilidae</taxon>
        <taxon>Nephila</taxon>
    </lineage>
</organism>
<evidence type="ECO:0000256" key="3">
    <source>
        <dbReference type="ARBA" id="ARBA00022833"/>
    </source>
</evidence>
<keyword evidence="3" id="KW-0862">Zinc</keyword>
<keyword evidence="1" id="KW-0479">Metal-binding</keyword>
<feature type="domain" description="Zinc finger PHD-type" evidence="4">
    <location>
        <begin position="11"/>
        <end position="58"/>
    </location>
</feature>
<dbReference type="GO" id="GO:0008270">
    <property type="term" value="F:zinc ion binding"/>
    <property type="evidence" value="ECO:0007669"/>
    <property type="project" value="UniProtKB-KW"/>
</dbReference>
<dbReference type="InterPro" id="IPR011011">
    <property type="entry name" value="Znf_FYVE_PHD"/>
</dbReference>
<proteinExistence type="predicted"/>
<gene>
    <name evidence="5" type="ORF">NPIL_435391</name>
</gene>
<comment type="caution">
    <text evidence="5">The sequence shown here is derived from an EMBL/GenBank/DDBJ whole genome shotgun (WGS) entry which is preliminary data.</text>
</comment>
<protein>
    <recommendedName>
        <fullName evidence="4">Zinc finger PHD-type domain-containing protein</fullName>
    </recommendedName>
</protein>
<dbReference type="SUPFAM" id="SSF57903">
    <property type="entry name" value="FYVE/PHD zinc finger"/>
    <property type="match status" value="1"/>
</dbReference>
<sequence length="133" mass="14803">MDMFPAVSEFICDICTYVNMCDDNGLVPFIFCKYCPKIAHKCCVIQNSDGQWTCSPCSINGDKCIEMLSLDIKYDCNICGFGNMFDVSGMVEWVSCEAPDCNKTAHKTCITLQNENTSGKYLCTDCFNAMNGN</sequence>
<dbReference type="InterPro" id="IPR013083">
    <property type="entry name" value="Znf_RING/FYVE/PHD"/>
</dbReference>
<keyword evidence="2" id="KW-0863">Zinc-finger</keyword>
<evidence type="ECO:0000313" key="6">
    <source>
        <dbReference type="Proteomes" id="UP000887013"/>
    </source>
</evidence>
<accession>A0A8X6R2G1</accession>
<evidence type="ECO:0000256" key="1">
    <source>
        <dbReference type="ARBA" id="ARBA00022723"/>
    </source>
</evidence>
<evidence type="ECO:0000313" key="5">
    <source>
        <dbReference type="EMBL" id="GFU51062.1"/>
    </source>
</evidence>
<name>A0A8X6R2G1_NEPPI</name>